<keyword evidence="2" id="KW-1185">Reference proteome</keyword>
<dbReference type="EMBL" id="KN824296">
    <property type="protein sequence ID" value="KIM27785.1"/>
    <property type="molecule type" value="Genomic_DNA"/>
</dbReference>
<accession>A0A0C3AT88</accession>
<organism evidence="1 2">
    <name type="scientific">Serendipita vermifera MAFF 305830</name>
    <dbReference type="NCBI Taxonomy" id="933852"/>
    <lineage>
        <taxon>Eukaryota</taxon>
        <taxon>Fungi</taxon>
        <taxon>Dikarya</taxon>
        <taxon>Basidiomycota</taxon>
        <taxon>Agaricomycotina</taxon>
        <taxon>Agaricomycetes</taxon>
        <taxon>Sebacinales</taxon>
        <taxon>Serendipitaceae</taxon>
        <taxon>Serendipita</taxon>
    </lineage>
</organism>
<protein>
    <submittedName>
        <fullName evidence="1">Uncharacterized protein</fullName>
    </submittedName>
</protein>
<gene>
    <name evidence="1" type="ORF">M408DRAFT_159162</name>
</gene>
<dbReference type="Proteomes" id="UP000054097">
    <property type="component" value="Unassembled WGS sequence"/>
</dbReference>
<reference evidence="2" key="2">
    <citation type="submission" date="2015-01" db="EMBL/GenBank/DDBJ databases">
        <title>Evolutionary Origins and Diversification of the Mycorrhizal Mutualists.</title>
        <authorList>
            <consortium name="DOE Joint Genome Institute"/>
            <consortium name="Mycorrhizal Genomics Consortium"/>
            <person name="Kohler A."/>
            <person name="Kuo A."/>
            <person name="Nagy L.G."/>
            <person name="Floudas D."/>
            <person name="Copeland A."/>
            <person name="Barry K.W."/>
            <person name="Cichocki N."/>
            <person name="Veneault-Fourrey C."/>
            <person name="LaButti K."/>
            <person name="Lindquist E.A."/>
            <person name="Lipzen A."/>
            <person name="Lundell T."/>
            <person name="Morin E."/>
            <person name="Murat C."/>
            <person name="Riley R."/>
            <person name="Ohm R."/>
            <person name="Sun H."/>
            <person name="Tunlid A."/>
            <person name="Henrissat B."/>
            <person name="Grigoriev I.V."/>
            <person name="Hibbett D.S."/>
            <person name="Martin F."/>
        </authorList>
    </citation>
    <scope>NUCLEOTIDE SEQUENCE [LARGE SCALE GENOMIC DNA]</scope>
    <source>
        <strain evidence="2">MAFF 305830</strain>
    </source>
</reference>
<name>A0A0C3AT88_SERVB</name>
<dbReference type="HOGENOM" id="CLU_1278315_0_0_1"/>
<evidence type="ECO:0000313" key="1">
    <source>
        <dbReference type="EMBL" id="KIM27785.1"/>
    </source>
</evidence>
<sequence>MLQCGLEHAYIGRNSFLRRKLDPCLAFQRRPQLRYHVHDVTFSPSDHFDFVRPESVPYICQQLGSLPMVKRIKWCRSSGGHPMHVRAAVFEPIVQALSRLQTLRELQLPFIISPPSDYLNSITQPLSDISLIFGNVSFPFEQWLQQQQRDELHQLDITIFATKMILSEGFHALRSFAFTPVLDLFHTLATIQGMPCIKDLVLGIRTEVWDIYSAVM</sequence>
<reference evidence="1 2" key="1">
    <citation type="submission" date="2014-04" db="EMBL/GenBank/DDBJ databases">
        <authorList>
            <consortium name="DOE Joint Genome Institute"/>
            <person name="Kuo A."/>
            <person name="Zuccaro A."/>
            <person name="Kohler A."/>
            <person name="Nagy L.G."/>
            <person name="Floudas D."/>
            <person name="Copeland A."/>
            <person name="Barry K.W."/>
            <person name="Cichocki N."/>
            <person name="Veneault-Fourrey C."/>
            <person name="LaButti K."/>
            <person name="Lindquist E.A."/>
            <person name="Lipzen A."/>
            <person name="Lundell T."/>
            <person name="Morin E."/>
            <person name="Murat C."/>
            <person name="Sun H."/>
            <person name="Tunlid A."/>
            <person name="Henrissat B."/>
            <person name="Grigoriev I.V."/>
            <person name="Hibbett D.S."/>
            <person name="Martin F."/>
            <person name="Nordberg H.P."/>
            <person name="Cantor M.N."/>
            <person name="Hua S.X."/>
        </authorList>
    </citation>
    <scope>NUCLEOTIDE SEQUENCE [LARGE SCALE GENOMIC DNA]</scope>
    <source>
        <strain evidence="1 2">MAFF 305830</strain>
    </source>
</reference>
<proteinExistence type="predicted"/>
<evidence type="ECO:0000313" key="2">
    <source>
        <dbReference type="Proteomes" id="UP000054097"/>
    </source>
</evidence>
<dbReference type="AlphaFoldDB" id="A0A0C3AT88"/>